<protein>
    <recommendedName>
        <fullName evidence="8">WAT1-related protein</fullName>
    </recommendedName>
</protein>
<evidence type="ECO:0000256" key="2">
    <source>
        <dbReference type="ARBA" id="ARBA00022692"/>
    </source>
</evidence>
<feature type="transmembrane region" description="Helical" evidence="5">
    <location>
        <begin position="102"/>
        <end position="121"/>
    </location>
</feature>
<feature type="transmembrane region" description="Helical" evidence="5">
    <location>
        <begin position="12"/>
        <end position="31"/>
    </location>
</feature>
<dbReference type="InterPro" id="IPR037185">
    <property type="entry name" value="EmrE-like"/>
</dbReference>
<feature type="transmembrane region" description="Helical" evidence="5">
    <location>
        <begin position="43"/>
        <end position="64"/>
    </location>
</feature>
<keyword evidence="4 5" id="KW-0472">Membrane</keyword>
<organism evidence="6">
    <name type="scientific">Salvia splendens</name>
    <name type="common">Scarlet sage</name>
    <dbReference type="NCBI Taxonomy" id="180675"/>
    <lineage>
        <taxon>Eukaryota</taxon>
        <taxon>Viridiplantae</taxon>
        <taxon>Streptophyta</taxon>
        <taxon>Embryophyta</taxon>
        <taxon>Tracheophyta</taxon>
        <taxon>Spermatophyta</taxon>
        <taxon>Magnoliopsida</taxon>
        <taxon>eudicotyledons</taxon>
        <taxon>Gunneridae</taxon>
        <taxon>Pentapetalae</taxon>
        <taxon>asterids</taxon>
        <taxon>lamiids</taxon>
        <taxon>Lamiales</taxon>
        <taxon>Lamiaceae</taxon>
        <taxon>Nepetoideae</taxon>
        <taxon>Mentheae</taxon>
        <taxon>Salviinae</taxon>
        <taxon>Salvia</taxon>
        <taxon>Salvia subgen. Calosphace</taxon>
        <taxon>core Calosphace</taxon>
    </lineage>
</organism>
<proteinExistence type="predicted"/>
<reference evidence="6" key="2">
    <citation type="submission" date="2020-08" db="EMBL/GenBank/DDBJ databases">
        <title>Plant Genome Project.</title>
        <authorList>
            <person name="Zhang R.-G."/>
        </authorList>
    </citation>
    <scope>NUCLEOTIDE SEQUENCE</scope>
    <source>
        <strain evidence="6">Huo1</strain>
        <tissue evidence="6">Leaf</tissue>
    </source>
</reference>
<dbReference type="SUPFAM" id="SSF103481">
    <property type="entry name" value="Multidrug resistance efflux transporter EmrE"/>
    <property type="match status" value="1"/>
</dbReference>
<gene>
    <name evidence="6" type="ORF">SASPL_122270</name>
</gene>
<dbReference type="EMBL" id="PNBA02000008">
    <property type="protein sequence ID" value="KAG6414895.1"/>
    <property type="molecule type" value="Genomic_DNA"/>
</dbReference>
<reference evidence="6" key="1">
    <citation type="submission" date="2018-01" db="EMBL/GenBank/DDBJ databases">
        <authorList>
            <person name="Mao J.F."/>
        </authorList>
    </citation>
    <scope>NUCLEOTIDE SEQUENCE</scope>
    <source>
        <strain evidence="6">Huo1</strain>
        <tissue evidence="6">Leaf</tissue>
    </source>
</reference>
<evidence type="ECO:0000256" key="5">
    <source>
        <dbReference type="SAM" id="Phobius"/>
    </source>
</evidence>
<feature type="transmembrane region" description="Helical" evidence="5">
    <location>
        <begin position="150"/>
        <end position="171"/>
    </location>
</feature>
<comment type="subcellular location">
    <subcellularLocation>
        <location evidence="1">Membrane</location>
        <topology evidence="1">Multi-pass membrane protein</topology>
    </subcellularLocation>
</comment>
<feature type="transmembrane region" description="Helical" evidence="5">
    <location>
        <begin position="76"/>
        <end position="96"/>
    </location>
</feature>
<keyword evidence="2 5" id="KW-0812">Transmembrane</keyword>
<dbReference type="GO" id="GO:0022857">
    <property type="term" value="F:transmembrane transporter activity"/>
    <property type="evidence" value="ECO:0007669"/>
    <property type="project" value="InterPro"/>
</dbReference>
<keyword evidence="7" id="KW-1185">Reference proteome</keyword>
<feature type="transmembrane region" description="Helical" evidence="5">
    <location>
        <begin position="225"/>
        <end position="247"/>
    </location>
</feature>
<evidence type="ECO:0000256" key="1">
    <source>
        <dbReference type="ARBA" id="ARBA00004141"/>
    </source>
</evidence>
<evidence type="ECO:0000313" key="7">
    <source>
        <dbReference type="Proteomes" id="UP000298416"/>
    </source>
</evidence>
<dbReference type="Proteomes" id="UP000298416">
    <property type="component" value="Unassembled WGS sequence"/>
</dbReference>
<name>A0A8X8XJA4_SALSN</name>
<evidence type="ECO:0000256" key="4">
    <source>
        <dbReference type="ARBA" id="ARBA00023136"/>
    </source>
</evidence>
<dbReference type="GO" id="GO:0016020">
    <property type="term" value="C:membrane"/>
    <property type="evidence" value="ECO:0007669"/>
    <property type="project" value="InterPro"/>
</dbReference>
<comment type="caution">
    <text evidence="6">The sequence shown here is derived from an EMBL/GenBank/DDBJ whole genome shotgun (WGS) entry which is preliminary data.</text>
</comment>
<feature type="transmembrane region" description="Helical" evidence="5">
    <location>
        <begin position="253"/>
        <end position="271"/>
    </location>
</feature>
<dbReference type="PANTHER" id="PTHR31218">
    <property type="entry name" value="WAT1-RELATED PROTEIN"/>
    <property type="match status" value="1"/>
</dbReference>
<feature type="transmembrane region" description="Helical" evidence="5">
    <location>
        <begin position="191"/>
        <end position="213"/>
    </location>
</feature>
<dbReference type="InterPro" id="IPR030184">
    <property type="entry name" value="WAT1-related"/>
</dbReference>
<sequence length="348" mass="37844">MGKIYKFLDALRPMLMMVTVQIALAGVNILYKLVSNTGMSLPILIAYRFLFASATVAPLALILERSNTRPKLTWKILGQAFACGLFGMEALGLKTWTGKAKVIGTFVSIGGAMLLTFYKGVEFNFLSTKIDFLHRWGQVAGTKQKSTNNVLGLVLGLGSCLSCTVLISIMGSIQGIVYALCIERDMSMWKLGWNITLFTAAYMGIVASGLMWVFIMSCVRMRGPLYVSIFNPLLLVLVAIAGCLFLQEKLYLGSVLGAVVIVIGLYLVLWGKDKELKKAIRLVASKRSTNPAIEESGRKSFGGLSNCSNVIVVAPTVVPESGRATVFVLDEGQEEDLEAKVSNTKIKT</sequence>
<evidence type="ECO:0000256" key="3">
    <source>
        <dbReference type="ARBA" id="ARBA00022989"/>
    </source>
</evidence>
<evidence type="ECO:0000313" key="6">
    <source>
        <dbReference type="EMBL" id="KAG6414895.1"/>
    </source>
</evidence>
<dbReference type="AlphaFoldDB" id="A0A8X8XJA4"/>
<evidence type="ECO:0008006" key="8">
    <source>
        <dbReference type="Google" id="ProtNLM"/>
    </source>
</evidence>
<accession>A0A8X8XJA4</accession>
<keyword evidence="3 5" id="KW-1133">Transmembrane helix</keyword>